<protein>
    <submittedName>
        <fullName evidence="1">Uncharacterized protein</fullName>
    </submittedName>
</protein>
<dbReference type="Proteomes" id="UP001181693">
    <property type="component" value="Unassembled WGS sequence"/>
</dbReference>
<dbReference type="EMBL" id="DYDO01000002">
    <property type="protein sequence ID" value="DBA31661.1"/>
    <property type="molecule type" value="Genomic_DNA"/>
</dbReference>
<reference evidence="1" key="1">
    <citation type="thesis" date="2020" institute="ProQuest LLC" country="789 East Eisenhower Parkway, Ann Arbor, MI, USA">
        <title>Comparative Genomics and Chromosome Evolution.</title>
        <authorList>
            <person name="Mudd A.B."/>
        </authorList>
    </citation>
    <scope>NUCLEOTIDE SEQUENCE</scope>
    <source>
        <strain evidence="1">1538</strain>
        <tissue evidence="1">Blood</tissue>
    </source>
</reference>
<proteinExistence type="predicted"/>
<comment type="caution">
    <text evidence="1">The sequence shown here is derived from an EMBL/GenBank/DDBJ whole genome shotgun (WGS) entry which is preliminary data.</text>
</comment>
<name>A0AAV3ARN7_PYXAD</name>
<evidence type="ECO:0000313" key="1">
    <source>
        <dbReference type="EMBL" id="DBA31661.1"/>
    </source>
</evidence>
<organism evidence="1 2">
    <name type="scientific">Pyxicephalus adspersus</name>
    <name type="common">African bullfrog</name>
    <dbReference type="NCBI Taxonomy" id="30357"/>
    <lineage>
        <taxon>Eukaryota</taxon>
        <taxon>Metazoa</taxon>
        <taxon>Chordata</taxon>
        <taxon>Craniata</taxon>
        <taxon>Vertebrata</taxon>
        <taxon>Euteleostomi</taxon>
        <taxon>Amphibia</taxon>
        <taxon>Batrachia</taxon>
        <taxon>Anura</taxon>
        <taxon>Neobatrachia</taxon>
        <taxon>Ranoidea</taxon>
        <taxon>Pyxicephalidae</taxon>
        <taxon>Pyxicephalinae</taxon>
        <taxon>Pyxicephalus</taxon>
    </lineage>
</organism>
<gene>
    <name evidence="1" type="ORF">GDO54_007454</name>
</gene>
<evidence type="ECO:0000313" key="2">
    <source>
        <dbReference type="Proteomes" id="UP001181693"/>
    </source>
</evidence>
<dbReference type="AlphaFoldDB" id="A0AAV3ARN7"/>
<keyword evidence="2" id="KW-1185">Reference proteome</keyword>
<accession>A0AAV3ARN7</accession>
<sequence length="79" mass="9187">MEQHTAHLVLKNRRTTLERVEKFISDVYFTDCNLRGRLFGARHPVDSLSCFLTKERISYEDALKRDFQPAQVGQTFGPT</sequence>